<feature type="domain" description="RING-CH-type" evidence="4">
    <location>
        <begin position="45"/>
        <end position="107"/>
    </location>
</feature>
<gene>
    <name evidence="5" type="ORF">IFM89_019224</name>
</gene>
<dbReference type="Proteomes" id="UP000631114">
    <property type="component" value="Unassembled WGS sequence"/>
</dbReference>
<dbReference type="PANTHER" id="PTHR46158:SF1">
    <property type="entry name" value="RING_U-BOX SUPERFAMILY PROTEIN"/>
    <property type="match status" value="1"/>
</dbReference>
<dbReference type="InterPro" id="IPR011016">
    <property type="entry name" value="Znf_RING-CH"/>
</dbReference>
<evidence type="ECO:0000313" key="6">
    <source>
        <dbReference type="Proteomes" id="UP000631114"/>
    </source>
</evidence>
<dbReference type="PANTHER" id="PTHR46158">
    <property type="entry name" value="OS02G0165000 PROTEIN"/>
    <property type="match status" value="1"/>
</dbReference>
<evidence type="ECO:0000313" key="5">
    <source>
        <dbReference type="EMBL" id="KAF9625135.1"/>
    </source>
</evidence>
<evidence type="ECO:0000256" key="1">
    <source>
        <dbReference type="ARBA" id="ARBA00022723"/>
    </source>
</evidence>
<comment type="caution">
    <text evidence="5">The sequence shown here is derived from an EMBL/GenBank/DDBJ whole genome shotgun (WGS) entry which is preliminary data.</text>
</comment>
<dbReference type="InterPro" id="IPR013083">
    <property type="entry name" value="Znf_RING/FYVE/PHD"/>
</dbReference>
<accession>A0A835MA95</accession>
<dbReference type="Gene3D" id="3.30.40.10">
    <property type="entry name" value="Zinc/RING finger domain, C3HC4 (zinc finger)"/>
    <property type="match status" value="1"/>
</dbReference>
<keyword evidence="1" id="KW-0479">Metal-binding</keyword>
<keyword evidence="2" id="KW-0863">Zinc-finger</keyword>
<dbReference type="AlphaFoldDB" id="A0A835MA95"/>
<dbReference type="GO" id="GO:0008270">
    <property type="term" value="F:zinc ion binding"/>
    <property type="evidence" value="ECO:0007669"/>
    <property type="project" value="UniProtKB-KW"/>
</dbReference>
<sequence length="115" mass="12841">MLQLAAGLLILRENNLIHRSQTSGTSSIAKSDNLCHVDMEADDKEILEEEAACRICFISLCEGGNTFKMECSCKGDLRLTHEACVLKWFSIKGNKKCDVCRQEVLNTQASLEKFV</sequence>
<keyword evidence="3" id="KW-0862">Zinc</keyword>
<reference evidence="5 6" key="1">
    <citation type="submission" date="2020-10" db="EMBL/GenBank/DDBJ databases">
        <title>The Coptis chinensis genome and diversification of protoberbering-type alkaloids.</title>
        <authorList>
            <person name="Wang B."/>
            <person name="Shu S."/>
            <person name="Song C."/>
            <person name="Liu Y."/>
        </authorList>
    </citation>
    <scope>NUCLEOTIDE SEQUENCE [LARGE SCALE GENOMIC DNA]</scope>
    <source>
        <strain evidence="5">HL-2020</strain>
        <tissue evidence="5">Leaf</tissue>
    </source>
</reference>
<dbReference type="PROSITE" id="PS51292">
    <property type="entry name" value="ZF_RING_CH"/>
    <property type="match status" value="1"/>
</dbReference>
<dbReference type="Pfam" id="PF12906">
    <property type="entry name" value="RINGv"/>
    <property type="match status" value="1"/>
</dbReference>
<name>A0A835MA95_9MAGN</name>
<protein>
    <recommendedName>
        <fullName evidence="4">RING-CH-type domain-containing protein</fullName>
    </recommendedName>
</protein>
<evidence type="ECO:0000259" key="4">
    <source>
        <dbReference type="PROSITE" id="PS51292"/>
    </source>
</evidence>
<organism evidence="5 6">
    <name type="scientific">Coptis chinensis</name>
    <dbReference type="NCBI Taxonomy" id="261450"/>
    <lineage>
        <taxon>Eukaryota</taxon>
        <taxon>Viridiplantae</taxon>
        <taxon>Streptophyta</taxon>
        <taxon>Embryophyta</taxon>
        <taxon>Tracheophyta</taxon>
        <taxon>Spermatophyta</taxon>
        <taxon>Magnoliopsida</taxon>
        <taxon>Ranunculales</taxon>
        <taxon>Ranunculaceae</taxon>
        <taxon>Coptidoideae</taxon>
        <taxon>Coptis</taxon>
    </lineage>
</organism>
<dbReference type="OrthoDB" id="435038at2759"/>
<proteinExistence type="predicted"/>
<dbReference type="SMART" id="SM00744">
    <property type="entry name" value="RINGv"/>
    <property type="match status" value="1"/>
</dbReference>
<evidence type="ECO:0000256" key="2">
    <source>
        <dbReference type="ARBA" id="ARBA00022771"/>
    </source>
</evidence>
<dbReference type="EMBL" id="JADFTS010000001">
    <property type="protein sequence ID" value="KAF9625135.1"/>
    <property type="molecule type" value="Genomic_DNA"/>
</dbReference>
<dbReference type="SUPFAM" id="SSF57850">
    <property type="entry name" value="RING/U-box"/>
    <property type="match status" value="1"/>
</dbReference>
<evidence type="ECO:0000256" key="3">
    <source>
        <dbReference type="ARBA" id="ARBA00022833"/>
    </source>
</evidence>
<keyword evidence="6" id="KW-1185">Reference proteome</keyword>